<dbReference type="InterPro" id="IPR029071">
    <property type="entry name" value="Ubiquitin-like_domsf"/>
</dbReference>
<feature type="domain" description="Rad60/SUMO-like" evidence="1">
    <location>
        <begin position="34"/>
        <end position="95"/>
    </location>
</feature>
<dbReference type="EMBL" id="VRMN01000004">
    <property type="protein sequence ID" value="KAA8494980.1"/>
    <property type="molecule type" value="Genomic_DNA"/>
</dbReference>
<dbReference type="Gene3D" id="3.10.20.90">
    <property type="entry name" value="Phosphatidylinositol 3-kinase Catalytic Subunit, Chain A, domain 1"/>
    <property type="match status" value="1"/>
</dbReference>
<evidence type="ECO:0000259" key="1">
    <source>
        <dbReference type="Pfam" id="PF11976"/>
    </source>
</evidence>
<name>A0A5J4YVN6_PORPP</name>
<evidence type="ECO:0000313" key="3">
    <source>
        <dbReference type="Proteomes" id="UP000324585"/>
    </source>
</evidence>
<dbReference type="OrthoDB" id="442921at2759"/>
<evidence type="ECO:0000313" key="2">
    <source>
        <dbReference type="EMBL" id="KAA8494980.1"/>
    </source>
</evidence>
<keyword evidence="3" id="KW-1185">Reference proteome</keyword>
<organism evidence="2 3">
    <name type="scientific">Porphyridium purpureum</name>
    <name type="common">Red alga</name>
    <name type="synonym">Porphyridium cruentum</name>
    <dbReference type="NCBI Taxonomy" id="35688"/>
    <lineage>
        <taxon>Eukaryota</taxon>
        <taxon>Rhodophyta</taxon>
        <taxon>Bangiophyceae</taxon>
        <taxon>Porphyridiales</taxon>
        <taxon>Porphyridiaceae</taxon>
        <taxon>Porphyridium</taxon>
    </lineage>
</organism>
<dbReference type="InterPro" id="IPR022617">
    <property type="entry name" value="Rad60/SUMO-like_dom"/>
</dbReference>
<dbReference type="Proteomes" id="UP000324585">
    <property type="component" value="Unassembled WGS sequence"/>
</dbReference>
<dbReference type="PANTHER" id="PTHR10562">
    <property type="entry name" value="SMALL UBIQUITIN-RELATED MODIFIER"/>
    <property type="match status" value="1"/>
</dbReference>
<accession>A0A5J4YVN6</accession>
<sequence>MGIPIVEDALLSGKPTRSNGYVYLSVHEPRLEGHRKYQFKLKRRRSLGLLFDVYCMEACVPPSAVEFYFMGKRVYPEQTPEELDMDEMGLLSVRIHNAW</sequence>
<protein>
    <submittedName>
        <fullName evidence="2">Small ubiquitin-related modifier 1</fullName>
    </submittedName>
</protein>
<dbReference type="SUPFAM" id="SSF54236">
    <property type="entry name" value="Ubiquitin-like"/>
    <property type="match status" value="1"/>
</dbReference>
<comment type="caution">
    <text evidence="2">The sequence shown here is derived from an EMBL/GenBank/DDBJ whole genome shotgun (WGS) entry which is preliminary data.</text>
</comment>
<gene>
    <name evidence="2" type="ORF">FVE85_3221</name>
</gene>
<dbReference type="AlphaFoldDB" id="A0A5J4YVN6"/>
<reference evidence="3" key="1">
    <citation type="journal article" date="2019" name="Nat. Commun.">
        <title>Expansion of phycobilisome linker gene families in mesophilic red algae.</title>
        <authorList>
            <person name="Lee J."/>
            <person name="Kim D."/>
            <person name="Bhattacharya D."/>
            <person name="Yoon H.S."/>
        </authorList>
    </citation>
    <scope>NUCLEOTIDE SEQUENCE [LARGE SCALE GENOMIC DNA]</scope>
    <source>
        <strain evidence="3">CCMP 1328</strain>
    </source>
</reference>
<dbReference type="Pfam" id="PF11976">
    <property type="entry name" value="Rad60-SLD"/>
    <property type="match status" value="1"/>
</dbReference>
<proteinExistence type="predicted"/>